<proteinExistence type="predicted"/>
<dbReference type="GeneID" id="18924046"/>
<dbReference type="VEuPathDB" id="FungiDB:MELLADRAFT_110336"/>
<gene>
    <name evidence="2" type="ORF">MELLADRAFT_110336</name>
</gene>
<protein>
    <submittedName>
        <fullName evidence="2">Uncharacterized protein</fullName>
    </submittedName>
</protein>
<dbReference type="EMBL" id="GL883132">
    <property type="protein sequence ID" value="EGG02217.1"/>
    <property type="molecule type" value="Genomic_DNA"/>
</dbReference>
<dbReference type="InParanoid" id="F4RZF3"/>
<reference evidence="3" key="1">
    <citation type="journal article" date="2011" name="Proc. Natl. Acad. Sci. U.S.A.">
        <title>Obligate biotrophy features unraveled by the genomic analysis of rust fungi.</title>
        <authorList>
            <person name="Duplessis S."/>
            <person name="Cuomo C.A."/>
            <person name="Lin Y.-C."/>
            <person name="Aerts A."/>
            <person name="Tisserant E."/>
            <person name="Veneault-Fourrey C."/>
            <person name="Joly D.L."/>
            <person name="Hacquard S."/>
            <person name="Amselem J."/>
            <person name="Cantarel B.L."/>
            <person name="Chiu R."/>
            <person name="Coutinho P.M."/>
            <person name="Feau N."/>
            <person name="Field M."/>
            <person name="Frey P."/>
            <person name="Gelhaye E."/>
            <person name="Goldberg J."/>
            <person name="Grabherr M.G."/>
            <person name="Kodira C.D."/>
            <person name="Kohler A."/>
            <person name="Kuees U."/>
            <person name="Lindquist E.A."/>
            <person name="Lucas S.M."/>
            <person name="Mago R."/>
            <person name="Mauceli E."/>
            <person name="Morin E."/>
            <person name="Murat C."/>
            <person name="Pangilinan J.L."/>
            <person name="Park R."/>
            <person name="Pearson M."/>
            <person name="Quesneville H."/>
            <person name="Rouhier N."/>
            <person name="Sakthikumar S."/>
            <person name="Salamov A.A."/>
            <person name="Schmutz J."/>
            <person name="Selles B."/>
            <person name="Shapiro H."/>
            <person name="Tanguay P."/>
            <person name="Tuskan G.A."/>
            <person name="Henrissat B."/>
            <person name="Van de Peer Y."/>
            <person name="Rouze P."/>
            <person name="Ellis J.G."/>
            <person name="Dodds P.N."/>
            <person name="Schein J.E."/>
            <person name="Zhong S."/>
            <person name="Hamelin R.C."/>
            <person name="Grigoriev I.V."/>
            <person name="Szabo L.J."/>
            <person name="Martin F."/>
        </authorList>
    </citation>
    <scope>NUCLEOTIDE SEQUENCE [LARGE SCALE GENOMIC DNA]</scope>
    <source>
        <strain evidence="3">98AG31 / pathotype 3-4-7</strain>
    </source>
</reference>
<dbReference type="HOGENOM" id="CLU_987237_0_0_1"/>
<feature type="compositionally biased region" description="Polar residues" evidence="1">
    <location>
        <begin position="72"/>
        <end position="85"/>
    </location>
</feature>
<evidence type="ECO:0000313" key="3">
    <source>
        <dbReference type="Proteomes" id="UP000001072"/>
    </source>
</evidence>
<dbReference type="STRING" id="747676.F4RZF3"/>
<feature type="compositionally biased region" description="Polar residues" evidence="1">
    <location>
        <begin position="42"/>
        <end position="54"/>
    </location>
</feature>
<dbReference type="AlphaFoldDB" id="F4RZF3"/>
<organism evidence="3">
    <name type="scientific">Melampsora larici-populina (strain 98AG31 / pathotype 3-4-7)</name>
    <name type="common">Poplar leaf rust fungus</name>
    <dbReference type="NCBI Taxonomy" id="747676"/>
    <lineage>
        <taxon>Eukaryota</taxon>
        <taxon>Fungi</taxon>
        <taxon>Dikarya</taxon>
        <taxon>Basidiomycota</taxon>
        <taxon>Pucciniomycotina</taxon>
        <taxon>Pucciniomycetes</taxon>
        <taxon>Pucciniales</taxon>
        <taxon>Melampsoraceae</taxon>
        <taxon>Melampsora</taxon>
    </lineage>
</organism>
<feature type="compositionally biased region" description="Polar residues" evidence="1">
    <location>
        <begin position="93"/>
        <end position="115"/>
    </location>
</feature>
<dbReference type="OrthoDB" id="2507583at2759"/>
<dbReference type="RefSeq" id="XP_007414474.1">
    <property type="nucleotide sequence ID" value="XM_007414412.1"/>
</dbReference>
<feature type="region of interest" description="Disordered" evidence="1">
    <location>
        <begin position="35"/>
        <end position="55"/>
    </location>
</feature>
<accession>F4RZF3</accession>
<sequence length="282" mass="29978">MAIIQENIRLSRPLAPPQLASVSPSSYPMNIQRVTPFPATGGSDSTYPSFNQTAGCEDPDCKAKKLELAPLTSPNKSNSGTSTTLPPLRSLFGNVNTLSQKSPSPPAANSHSQPGDQKPPYPSLVSLTASFLGLADAVQSTFVERPGTADSLKGSVASLRSAPSPPASEAHSIEPLDEHVAVSEAGLQHDLDLPSKRSRVSHTSNALSAFTPSNSAHLSVEQQENLDQARRQLAVVHAMIVKVNEIHRVMALKRLKGKVIKRDVTGGSDDDSLCSTLRETTF</sequence>
<evidence type="ECO:0000313" key="2">
    <source>
        <dbReference type="EMBL" id="EGG02217.1"/>
    </source>
</evidence>
<name>F4RZF3_MELLP</name>
<evidence type="ECO:0000256" key="1">
    <source>
        <dbReference type="SAM" id="MobiDB-lite"/>
    </source>
</evidence>
<feature type="region of interest" description="Disordered" evidence="1">
    <location>
        <begin position="69"/>
        <end position="123"/>
    </location>
</feature>
<dbReference type="KEGG" id="mlr:MELLADRAFT_110336"/>
<keyword evidence="3" id="KW-1185">Reference proteome</keyword>
<dbReference type="Proteomes" id="UP000001072">
    <property type="component" value="Unassembled WGS sequence"/>
</dbReference>